<feature type="domain" description="Penicillin binding protein A dimerisation" evidence="2">
    <location>
        <begin position="45"/>
        <end position="131"/>
    </location>
</feature>
<dbReference type="Gene3D" id="3.90.1310.10">
    <property type="entry name" value="Penicillin-binding protein 2a (Domain 2)"/>
    <property type="match status" value="1"/>
</dbReference>
<dbReference type="PANTHER" id="PTHR30627:SF24">
    <property type="entry name" value="PENICILLIN-BINDING PROTEIN 4B"/>
    <property type="match status" value="1"/>
</dbReference>
<evidence type="ECO:0000313" key="3">
    <source>
        <dbReference type="EMBL" id="GAA2095398.1"/>
    </source>
</evidence>
<dbReference type="Proteomes" id="UP001500984">
    <property type="component" value="Unassembled WGS sequence"/>
</dbReference>
<name>A0ABP5I828_9MICO</name>
<dbReference type="SUPFAM" id="SSF56601">
    <property type="entry name" value="beta-lactamase/transpeptidase-like"/>
    <property type="match status" value="1"/>
</dbReference>
<evidence type="ECO:0000259" key="2">
    <source>
        <dbReference type="Pfam" id="PF21922"/>
    </source>
</evidence>
<dbReference type="PANTHER" id="PTHR30627">
    <property type="entry name" value="PEPTIDOGLYCAN D,D-TRANSPEPTIDASE"/>
    <property type="match status" value="1"/>
</dbReference>
<dbReference type="Pfam" id="PF00905">
    <property type="entry name" value="Transpeptidase"/>
    <property type="match status" value="1"/>
</dbReference>
<dbReference type="InterPro" id="IPR050515">
    <property type="entry name" value="Beta-lactam/transpept"/>
</dbReference>
<feature type="domain" description="Penicillin-binding protein transpeptidase" evidence="1">
    <location>
        <begin position="152"/>
        <end position="477"/>
    </location>
</feature>
<accession>A0ABP5I828</accession>
<dbReference type="InterPro" id="IPR054120">
    <property type="entry name" value="PBPA_dimer"/>
</dbReference>
<organism evidence="3 4">
    <name type="scientific">Brevibacterium salitolerans</name>
    <dbReference type="NCBI Taxonomy" id="1403566"/>
    <lineage>
        <taxon>Bacteria</taxon>
        <taxon>Bacillati</taxon>
        <taxon>Actinomycetota</taxon>
        <taxon>Actinomycetes</taxon>
        <taxon>Micrococcales</taxon>
        <taxon>Brevibacteriaceae</taxon>
        <taxon>Brevibacterium</taxon>
    </lineage>
</organism>
<comment type="caution">
    <text evidence="3">The sequence shown here is derived from an EMBL/GenBank/DDBJ whole genome shotgun (WGS) entry which is preliminary data.</text>
</comment>
<dbReference type="Gene3D" id="3.40.710.10">
    <property type="entry name" value="DD-peptidase/beta-lactamase superfamily"/>
    <property type="match status" value="1"/>
</dbReference>
<evidence type="ECO:0000313" key="4">
    <source>
        <dbReference type="Proteomes" id="UP001500984"/>
    </source>
</evidence>
<protein>
    <submittedName>
        <fullName evidence="3">Penicillin-binding transpeptidase domain-containing protein</fullName>
    </submittedName>
</protein>
<gene>
    <name evidence="3" type="ORF">GCM10009823_14960</name>
</gene>
<dbReference type="InterPro" id="IPR001460">
    <property type="entry name" value="PCN-bd_Tpept"/>
</dbReference>
<reference evidence="4" key="1">
    <citation type="journal article" date="2019" name="Int. J. Syst. Evol. Microbiol.">
        <title>The Global Catalogue of Microorganisms (GCM) 10K type strain sequencing project: providing services to taxonomists for standard genome sequencing and annotation.</title>
        <authorList>
            <consortium name="The Broad Institute Genomics Platform"/>
            <consortium name="The Broad Institute Genome Sequencing Center for Infectious Disease"/>
            <person name="Wu L."/>
            <person name="Ma J."/>
        </authorList>
    </citation>
    <scope>NUCLEOTIDE SEQUENCE [LARGE SCALE GENOMIC DNA]</scope>
    <source>
        <strain evidence="4">JCM 15900</strain>
    </source>
</reference>
<keyword evidence="4" id="KW-1185">Reference proteome</keyword>
<proteinExistence type="predicted"/>
<dbReference type="InterPro" id="IPR012338">
    <property type="entry name" value="Beta-lactam/transpept-like"/>
</dbReference>
<dbReference type="EMBL" id="BAAAPZ010000004">
    <property type="protein sequence ID" value="GAA2095398.1"/>
    <property type="molecule type" value="Genomic_DNA"/>
</dbReference>
<dbReference type="Pfam" id="PF21922">
    <property type="entry name" value="PBP_dimer_2"/>
    <property type="match status" value="1"/>
</dbReference>
<evidence type="ECO:0000259" key="1">
    <source>
        <dbReference type="Pfam" id="PF00905"/>
    </source>
</evidence>
<sequence length="482" mass="50246">MALVGLVMFALLFGSTSYVQFFSAKALNEDPLNSRSFYAELTRERGAILVDGTPIASSVPTDDAYKFQRTYGGEGLPAEQYASLTGYFSIASGSSGLERTENGLLSGTDDALFYDRVRSVFTGEEPMGAAVELTIDPEAQRAAWEGLGGQRGAVAALNPKTGEILAMVSTPGWDPNALASHDTETAQNAYNSLIDDEANPAFNRAIGGNLYPPGSTFKMITAAAALESGDYTKDSELDAPDVLSLPQTSATIRNAGGASCGGGGKATLEHSLVVSCNTSFAQLGMDLGADALDEQARKFGFGQDMEIPLRVTPSSFPADPNPPQTAQSALGQFEVRATPLQMAMVASGIANDGVVMQPQLIDNVRNSRTLDTISESRPHEFSRALSGDSAEQMQEMMVEQVRSGTGQVAQIPGVDVGAKTGTAQHAEGAAPHAWFTSFAPADDPEIAVAVVVENGGNAGSEASGARVAGPIAKSVMEAVIGE</sequence>